<dbReference type="GO" id="GO:0016787">
    <property type="term" value="F:hydrolase activity"/>
    <property type="evidence" value="ECO:0007669"/>
    <property type="project" value="UniProtKB-KW"/>
</dbReference>
<dbReference type="Proteomes" id="UP000030185">
    <property type="component" value="Unassembled WGS sequence"/>
</dbReference>
<evidence type="ECO:0000313" key="3">
    <source>
        <dbReference type="Proteomes" id="UP000030185"/>
    </source>
</evidence>
<dbReference type="SUPFAM" id="SSF56988">
    <property type="entry name" value="Anthrax protective antigen"/>
    <property type="match status" value="2"/>
</dbReference>
<dbReference type="eggNOG" id="COG4625">
    <property type="taxonomic scope" value="Bacteria"/>
</dbReference>
<keyword evidence="3" id="KW-1185">Reference proteome</keyword>
<dbReference type="InterPro" id="IPR011658">
    <property type="entry name" value="PA14_dom"/>
</dbReference>
<dbReference type="InterPro" id="IPR037524">
    <property type="entry name" value="PA14/GLEYA"/>
</dbReference>
<evidence type="ECO:0000259" key="1">
    <source>
        <dbReference type="PROSITE" id="PS51820"/>
    </source>
</evidence>
<feature type="domain" description="PA14" evidence="1">
    <location>
        <begin position="1"/>
        <end position="122"/>
    </location>
</feature>
<dbReference type="STRING" id="153721.MYP_713"/>
<dbReference type="SMART" id="SM00758">
    <property type="entry name" value="PA14"/>
    <property type="match status" value="2"/>
</dbReference>
<accession>A0A098L9A8</accession>
<dbReference type="RefSeq" id="WP_045458417.1">
    <property type="nucleotide sequence ID" value="NZ_BBLT01000001.1"/>
</dbReference>
<reference evidence="2 3" key="1">
    <citation type="submission" date="2014-09" db="EMBL/GenBank/DDBJ databases">
        <title>Sporocytophaga myxococcoides PG-01 genome sequencing.</title>
        <authorList>
            <person name="Liu L."/>
            <person name="Gao P.J."/>
            <person name="Chen G.J."/>
            <person name="Wang L.S."/>
        </authorList>
    </citation>
    <scope>NUCLEOTIDE SEQUENCE [LARGE SCALE GENOMIC DNA]</scope>
    <source>
        <strain evidence="2 3">PG-01</strain>
    </source>
</reference>
<keyword evidence="2" id="KW-0378">Hydrolase</keyword>
<comment type="caution">
    <text evidence="2">The sequence shown here is derived from an EMBL/GenBank/DDBJ whole genome shotgun (WGS) entry which is preliminary data.</text>
</comment>
<protein>
    <submittedName>
        <fullName evidence="2">Glycoside hydrolase family protein</fullName>
    </submittedName>
</protein>
<dbReference type="OrthoDB" id="279982at2"/>
<gene>
    <name evidence="2" type="ORF">MYP_713</name>
</gene>
<dbReference type="EMBL" id="BBLT01000001">
    <property type="protein sequence ID" value="GAL83486.1"/>
    <property type="molecule type" value="Genomic_DNA"/>
</dbReference>
<organism evidence="2 3">
    <name type="scientific">Sporocytophaga myxococcoides</name>
    <dbReference type="NCBI Taxonomy" id="153721"/>
    <lineage>
        <taxon>Bacteria</taxon>
        <taxon>Pseudomonadati</taxon>
        <taxon>Bacteroidota</taxon>
        <taxon>Cytophagia</taxon>
        <taxon>Cytophagales</taxon>
        <taxon>Cytophagaceae</taxon>
        <taxon>Sporocytophaga</taxon>
    </lineage>
</organism>
<dbReference type="Pfam" id="PF07691">
    <property type="entry name" value="PA14"/>
    <property type="match status" value="2"/>
</dbReference>
<evidence type="ECO:0000313" key="2">
    <source>
        <dbReference type="EMBL" id="GAL83486.1"/>
    </source>
</evidence>
<proteinExistence type="predicted"/>
<dbReference type="PROSITE" id="PS51820">
    <property type="entry name" value="PA14"/>
    <property type="match status" value="2"/>
</dbReference>
<feature type="domain" description="PA14" evidence="1">
    <location>
        <begin position="137"/>
        <end position="257"/>
    </location>
</feature>
<name>A0A098L9A8_9BACT</name>
<sequence length="257" mass="28381">MLPDFSLETPLWKGAVIRSFNTSFDHTADSFAVKYYGYIDVPADGEYIFYTNSDDRTKLYIGNQLVVLNNGIHGMTEQSGNILLKKGKHAIALEYFERNSGDGLEVSYSGPSISKQIIPSSILYIPSMRDPENPVGFAVNGLDYKFYTGTYTILPDFNSLVINKSGRINQFNLTIPERTSSNLAVRYVGYINIPSDGIYTFYTSSDDGSKLYIGSTIVVSNDGIHGMIEAQGSIGLKKGKHAIVLEYFQGTGVLDLK</sequence>
<dbReference type="AlphaFoldDB" id="A0A098L9A8"/>
<dbReference type="Gene3D" id="3.90.182.10">
    <property type="entry name" value="Toxin - Anthrax Protective Antigen,domain 1"/>
    <property type="match status" value="2"/>
</dbReference>